<evidence type="ECO:0000313" key="3">
    <source>
        <dbReference type="Proteomes" id="UP000008555"/>
    </source>
</evidence>
<feature type="region of interest" description="Disordered" evidence="1">
    <location>
        <begin position="367"/>
        <end position="388"/>
    </location>
</feature>
<feature type="compositionally biased region" description="Acidic residues" evidence="1">
    <location>
        <begin position="368"/>
        <end position="378"/>
    </location>
</feature>
<accession>A9KFY8</accession>
<dbReference type="RefSeq" id="WP_011996847.1">
    <property type="nucleotide sequence ID" value="NC_009727.1"/>
</dbReference>
<protein>
    <submittedName>
        <fullName evidence="2">Hypothetical cytosolic protein</fullName>
    </submittedName>
</protein>
<evidence type="ECO:0000256" key="1">
    <source>
        <dbReference type="SAM" id="MobiDB-lite"/>
    </source>
</evidence>
<dbReference type="AlphaFoldDB" id="A9KFY8"/>
<reference evidence="2 3" key="1">
    <citation type="journal article" date="2009" name="Infect. Immun.">
        <title>Comparative genomics reveal extensive transposon-mediated genomic plasticity and diversity among potential effector proteins within the genus Coxiella.</title>
        <authorList>
            <person name="Beare P.A."/>
            <person name="Unsworth N."/>
            <person name="Andoh M."/>
            <person name="Voth D.E."/>
            <person name="Omsland A."/>
            <person name="Gilk S.D."/>
            <person name="Williams K.P."/>
            <person name="Sobral B.W."/>
            <person name="Kupko J.J.III."/>
            <person name="Porcella S.F."/>
            <person name="Samuel J.E."/>
            <person name="Heinzen R.A."/>
        </authorList>
    </citation>
    <scope>NUCLEOTIDE SEQUENCE [LARGE SCALE GENOMIC DNA]</scope>
    <source>
        <strain evidence="2 3">Dugway 5J108-111</strain>
    </source>
</reference>
<organism evidence="2 3">
    <name type="scientific">Coxiella burnetii (strain Dugway 5J108-111)</name>
    <dbReference type="NCBI Taxonomy" id="434922"/>
    <lineage>
        <taxon>Bacteria</taxon>
        <taxon>Pseudomonadati</taxon>
        <taxon>Pseudomonadota</taxon>
        <taxon>Gammaproteobacteria</taxon>
        <taxon>Legionellales</taxon>
        <taxon>Coxiellaceae</taxon>
        <taxon>Coxiella</taxon>
    </lineage>
</organism>
<dbReference type="HOGENOM" id="CLU_715182_0_0_6"/>
<gene>
    <name evidence="2" type="ordered locus">CBUD_0949</name>
</gene>
<sequence length="388" mass="44956">MSRPDLGSEKQYLIMVDLNDLLRIQVHDNRELVLAINDFLHTQLQKIKGKIEVLLMVEEKYNYFYLRREEELNVLTWEGLEWALDFTGVDRFITYKIDNNKIKVGWNKPSNDCYDQIIALSSNDGFREKLQEVFGWEPAPCYKEADLGLYAFSQTQDRWRTEGFIGSEENKRVAVFVDIDDTLLDRLATYNKGETILFTNVINKLKGLKRRYPQTEFFIITARTEPSTPGKWQRGNEFSTFSVLNKLREEGIEIEKENVIFTSYWKRHTNNDGGEIISKGAKIDFIEEKLREKKLSVRPDFIAFFEDSYKELGLAFQKLGARGQVAGVDCAIFSVLSKGNPMPEAIHLLERLALPTKKPSLFQAGVPFEDEDEDEDEKEEAHVCSMSR</sequence>
<dbReference type="Proteomes" id="UP000008555">
    <property type="component" value="Chromosome"/>
</dbReference>
<dbReference type="KEGG" id="cbd:CBUD_0949"/>
<proteinExistence type="predicted"/>
<name>A9KFY8_COXBN</name>
<evidence type="ECO:0000313" key="2">
    <source>
        <dbReference type="EMBL" id="ABS78074.2"/>
    </source>
</evidence>
<dbReference type="EMBL" id="CP000733">
    <property type="protein sequence ID" value="ABS78074.2"/>
    <property type="molecule type" value="Genomic_DNA"/>
</dbReference>